<sequence>MDQCRSPTLCRESVTLLAFTVAPSLSLASAVSLFRSKMVYWTEIRYLVDGRIDAELKLLRAQLAYTQNELRISELARAISGILHQHMEDIDLHQLVVQEDELVEYLTRRAGLQLVLAERTTAHGLIEARVRRRVRWYNYRNVITITRSGDIWALDAARTHARRPGVPPNVQIRIQYRVGRTVTLPLQQQLERAATDAGIFLPPVGTVHSILAV</sequence>
<name>A0AAV6IJ24_9ERIC</name>
<accession>A0AAV6IJ24</accession>
<dbReference type="Proteomes" id="UP000823749">
    <property type="component" value="Chromosome 10"/>
</dbReference>
<dbReference type="AlphaFoldDB" id="A0AAV6IJ24"/>
<evidence type="ECO:0000313" key="1">
    <source>
        <dbReference type="EMBL" id="KAG5527503.1"/>
    </source>
</evidence>
<proteinExistence type="predicted"/>
<evidence type="ECO:0000313" key="2">
    <source>
        <dbReference type="Proteomes" id="UP000823749"/>
    </source>
</evidence>
<dbReference type="EMBL" id="JACTNZ010000010">
    <property type="protein sequence ID" value="KAG5527503.1"/>
    <property type="molecule type" value="Genomic_DNA"/>
</dbReference>
<gene>
    <name evidence="1" type="ORF">RHGRI_028413</name>
</gene>
<reference evidence="1" key="1">
    <citation type="submission" date="2020-08" db="EMBL/GenBank/DDBJ databases">
        <title>Plant Genome Project.</title>
        <authorList>
            <person name="Zhang R.-G."/>
        </authorList>
    </citation>
    <scope>NUCLEOTIDE SEQUENCE</scope>
    <source>
        <strain evidence="1">WSP0</strain>
        <tissue evidence="1">Leaf</tissue>
    </source>
</reference>
<keyword evidence="2" id="KW-1185">Reference proteome</keyword>
<comment type="caution">
    <text evidence="1">The sequence shown here is derived from an EMBL/GenBank/DDBJ whole genome shotgun (WGS) entry which is preliminary data.</text>
</comment>
<organism evidence="1 2">
    <name type="scientific">Rhododendron griersonianum</name>
    <dbReference type="NCBI Taxonomy" id="479676"/>
    <lineage>
        <taxon>Eukaryota</taxon>
        <taxon>Viridiplantae</taxon>
        <taxon>Streptophyta</taxon>
        <taxon>Embryophyta</taxon>
        <taxon>Tracheophyta</taxon>
        <taxon>Spermatophyta</taxon>
        <taxon>Magnoliopsida</taxon>
        <taxon>eudicotyledons</taxon>
        <taxon>Gunneridae</taxon>
        <taxon>Pentapetalae</taxon>
        <taxon>asterids</taxon>
        <taxon>Ericales</taxon>
        <taxon>Ericaceae</taxon>
        <taxon>Ericoideae</taxon>
        <taxon>Rhodoreae</taxon>
        <taxon>Rhododendron</taxon>
    </lineage>
</organism>
<protein>
    <submittedName>
        <fullName evidence="1">Uncharacterized protein</fullName>
    </submittedName>
</protein>